<dbReference type="Proteomes" id="UP000015105">
    <property type="component" value="Chromosome 7D"/>
</dbReference>
<reference evidence="2" key="1">
    <citation type="journal article" date="2014" name="Science">
        <title>Ancient hybridizations among the ancestral genomes of bread wheat.</title>
        <authorList>
            <consortium name="International Wheat Genome Sequencing Consortium,"/>
            <person name="Marcussen T."/>
            <person name="Sandve S.R."/>
            <person name="Heier L."/>
            <person name="Spannagl M."/>
            <person name="Pfeifer M."/>
            <person name="Jakobsen K.S."/>
            <person name="Wulff B.B."/>
            <person name="Steuernagel B."/>
            <person name="Mayer K.F."/>
            <person name="Olsen O.A."/>
        </authorList>
    </citation>
    <scope>NUCLEOTIDE SEQUENCE [LARGE SCALE GENOMIC DNA]</scope>
    <source>
        <strain evidence="2">cv. AL8/78</strain>
    </source>
</reference>
<organism evidence="1 2">
    <name type="scientific">Aegilops tauschii subsp. strangulata</name>
    <name type="common">Goatgrass</name>
    <dbReference type="NCBI Taxonomy" id="200361"/>
    <lineage>
        <taxon>Eukaryota</taxon>
        <taxon>Viridiplantae</taxon>
        <taxon>Streptophyta</taxon>
        <taxon>Embryophyta</taxon>
        <taxon>Tracheophyta</taxon>
        <taxon>Spermatophyta</taxon>
        <taxon>Magnoliopsida</taxon>
        <taxon>Liliopsida</taxon>
        <taxon>Poales</taxon>
        <taxon>Poaceae</taxon>
        <taxon>BOP clade</taxon>
        <taxon>Pooideae</taxon>
        <taxon>Triticodae</taxon>
        <taxon>Triticeae</taxon>
        <taxon>Triticinae</taxon>
        <taxon>Aegilops</taxon>
    </lineage>
</organism>
<sequence length="85" mass="9712">MLILPNPSTCQFRPFFLIEILLDPFLNESLLSLYAFTSLSCDVSFVCLYLPSSCSSLAGCGFLLVYDGLIPLYRYTCLAHYWRVR</sequence>
<dbReference type="Gramene" id="AET7Gv20607200.10">
    <property type="protein sequence ID" value="AET7Gv20607200.10"/>
    <property type="gene ID" value="AET7Gv20607200"/>
</dbReference>
<dbReference type="EnsemblPlants" id="AET7Gv20607200.10">
    <property type="protein sequence ID" value="AET7Gv20607200.10"/>
    <property type="gene ID" value="AET7Gv20607200"/>
</dbReference>
<reference evidence="2" key="2">
    <citation type="journal article" date="2017" name="Nat. Plants">
        <title>The Aegilops tauschii genome reveals multiple impacts of transposons.</title>
        <authorList>
            <person name="Zhao G."/>
            <person name="Zou C."/>
            <person name="Li K."/>
            <person name="Wang K."/>
            <person name="Li T."/>
            <person name="Gao L."/>
            <person name="Zhang X."/>
            <person name="Wang H."/>
            <person name="Yang Z."/>
            <person name="Liu X."/>
            <person name="Jiang W."/>
            <person name="Mao L."/>
            <person name="Kong X."/>
            <person name="Jiao Y."/>
            <person name="Jia J."/>
        </authorList>
    </citation>
    <scope>NUCLEOTIDE SEQUENCE [LARGE SCALE GENOMIC DNA]</scope>
    <source>
        <strain evidence="2">cv. AL8/78</strain>
    </source>
</reference>
<proteinExistence type="predicted"/>
<evidence type="ECO:0000313" key="2">
    <source>
        <dbReference type="Proteomes" id="UP000015105"/>
    </source>
</evidence>
<protein>
    <submittedName>
        <fullName evidence="1">Uncharacterized protein</fullName>
    </submittedName>
</protein>
<keyword evidence="2" id="KW-1185">Reference proteome</keyword>
<name>A0A453RJQ8_AEGTS</name>
<reference evidence="1" key="3">
    <citation type="journal article" date="2017" name="Nature">
        <title>Genome sequence of the progenitor of the wheat D genome Aegilops tauschii.</title>
        <authorList>
            <person name="Luo M.C."/>
            <person name="Gu Y.Q."/>
            <person name="Puiu D."/>
            <person name="Wang H."/>
            <person name="Twardziok S.O."/>
            <person name="Deal K.R."/>
            <person name="Huo N."/>
            <person name="Zhu T."/>
            <person name="Wang L."/>
            <person name="Wang Y."/>
            <person name="McGuire P.E."/>
            <person name="Liu S."/>
            <person name="Long H."/>
            <person name="Ramasamy R.K."/>
            <person name="Rodriguez J.C."/>
            <person name="Van S.L."/>
            <person name="Yuan L."/>
            <person name="Wang Z."/>
            <person name="Xia Z."/>
            <person name="Xiao L."/>
            <person name="Anderson O.D."/>
            <person name="Ouyang S."/>
            <person name="Liang Y."/>
            <person name="Zimin A.V."/>
            <person name="Pertea G."/>
            <person name="Qi P."/>
            <person name="Bennetzen J.L."/>
            <person name="Dai X."/>
            <person name="Dawson M.W."/>
            <person name="Muller H.G."/>
            <person name="Kugler K."/>
            <person name="Rivarola-Duarte L."/>
            <person name="Spannagl M."/>
            <person name="Mayer K.F.X."/>
            <person name="Lu F.H."/>
            <person name="Bevan M.W."/>
            <person name="Leroy P."/>
            <person name="Li P."/>
            <person name="You F.M."/>
            <person name="Sun Q."/>
            <person name="Liu Z."/>
            <person name="Lyons E."/>
            <person name="Wicker T."/>
            <person name="Salzberg S.L."/>
            <person name="Devos K.M."/>
            <person name="Dvorak J."/>
        </authorList>
    </citation>
    <scope>NUCLEOTIDE SEQUENCE [LARGE SCALE GENOMIC DNA]</scope>
    <source>
        <strain evidence="1">cv. AL8/78</strain>
    </source>
</reference>
<dbReference type="Gramene" id="AET7Gv20607200.11">
    <property type="protein sequence ID" value="AET7Gv20607200.11"/>
    <property type="gene ID" value="AET7Gv20607200"/>
</dbReference>
<dbReference type="AlphaFoldDB" id="A0A453RJQ8"/>
<accession>A0A453RJQ8</accession>
<evidence type="ECO:0000313" key="1">
    <source>
        <dbReference type="EnsemblPlants" id="AET7Gv20607200.10"/>
    </source>
</evidence>
<reference evidence="1" key="4">
    <citation type="submission" date="2019-03" db="UniProtKB">
        <authorList>
            <consortium name="EnsemblPlants"/>
        </authorList>
    </citation>
    <scope>IDENTIFICATION</scope>
</reference>
<dbReference type="EnsemblPlants" id="AET7Gv20607200.11">
    <property type="protein sequence ID" value="AET7Gv20607200.11"/>
    <property type="gene ID" value="AET7Gv20607200"/>
</dbReference>
<reference evidence="1" key="5">
    <citation type="journal article" date="2021" name="G3 (Bethesda)">
        <title>Aegilops tauschii genome assembly Aet v5.0 features greater sequence contiguity and improved annotation.</title>
        <authorList>
            <person name="Wang L."/>
            <person name="Zhu T."/>
            <person name="Rodriguez J.C."/>
            <person name="Deal K.R."/>
            <person name="Dubcovsky J."/>
            <person name="McGuire P.E."/>
            <person name="Lux T."/>
            <person name="Spannagl M."/>
            <person name="Mayer K.F.X."/>
            <person name="Baldrich P."/>
            <person name="Meyers B.C."/>
            <person name="Huo N."/>
            <person name="Gu Y.Q."/>
            <person name="Zhou H."/>
            <person name="Devos K.M."/>
            <person name="Bennetzen J.L."/>
            <person name="Unver T."/>
            <person name="Budak H."/>
            <person name="Gulick P.J."/>
            <person name="Galiba G."/>
            <person name="Kalapos B."/>
            <person name="Nelson D.R."/>
            <person name="Li P."/>
            <person name="You F.M."/>
            <person name="Luo M.C."/>
            <person name="Dvorak J."/>
        </authorList>
    </citation>
    <scope>NUCLEOTIDE SEQUENCE [LARGE SCALE GENOMIC DNA]</scope>
    <source>
        <strain evidence="1">cv. AL8/78</strain>
    </source>
</reference>